<evidence type="ECO:0000313" key="2">
    <source>
        <dbReference type="Proteomes" id="UP000030647"/>
    </source>
</evidence>
<accession>U4TPL6</accession>
<gene>
    <name evidence="1" type="ORF">L248_2111</name>
</gene>
<protein>
    <submittedName>
        <fullName evidence="1">Uncharacterized protein</fullName>
    </submittedName>
</protein>
<organism evidence="1 2">
    <name type="scientific">Schleiferilactobacillus shenzhenensis LY-73</name>
    <dbReference type="NCBI Taxonomy" id="1231336"/>
    <lineage>
        <taxon>Bacteria</taxon>
        <taxon>Bacillati</taxon>
        <taxon>Bacillota</taxon>
        <taxon>Bacilli</taxon>
        <taxon>Lactobacillales</taxon>
        <taxon>Lactobacillaceae</taxon>
        <taxon>Schleiferilactobacillus</taxon>
    </lineage>
</organism>
<sequence>MIRTVQTLMTEKAGITIVVSLPLSPAMAAVNRTNSEKA</sequence>
<reference evidence="2" key="1">
    <citation type="journal article" date="2013" name="Genome Announc.">
        <title>Whole-Genome Sequencing of Lactobacillus shenzhenensis Strain LY-73T.</title>
        <authorList>
            <person name="Lin Z."/>
            <person name="Liu Z."/>
            <person name="Yang R."/>
            <person name="Zou Y."/>
            <person name="Wan D."/>
            <person name="Chen J."/>
            <person name="Guo M."/>
            <person name="Zhao J."/>
            <person name="Fang C."/>
            <person name="Yang R."/>
            <person name="Liu F."/>
        </authorList>
    </citation>
    <scope>NUCLEOTIDE SEQUENCE [LARGE SCALE GENOMIC DNA]</scope>
    <source>
        <strain evidence="2">LY-73</strain>
    </source>
</reference>
<keyword evidence="2" id="KW-1185">Reference proteome</keyword>
<dbReference type="HOGENOM" id="CLU_3329428_0_0_9"/>
<dbReference type="Proteomes" id="UP000030647">
    <property type="component" value="Unassembled WGS sequence"/>
</dbReference>
<evidence type="ECO:0000313" key="1">
    <source>
        <dbReference type="EMBL" id="ERL63818.1"/>
    </source>
</evidence>
<dbReference type="AlphaFoldDB" id="U4TPL6"/>
<proteinExistence type="predicted"/>
<name>U4TPL6_9LACO</name>
<dbReference type="EMBL" id="KI271612">
    <property type="protein sequence ID" value="ERL63818.1"/>
    <property type="molecule type" value="Genomic_DNA"/>
</dbReference>